<evidence type="ECO:0000256" key="6">
    <source>
        <dbReference type="ARBA" id="ARBA00022619"/>
    </source>
</evidence>
<dbReference type="GO" id="GO:0008703">
    <property type="term" value="F:5-amino-6-(5-phosphoribosylamino)uracil reductase activity"/>
    <property type="evidence" value="ECO:0007669"/>
    <property type="project" value="UniProtKB-EC"/>
</dbReference>
<keyword evidence="11" id="KW-0511">Multifunctional enzyme</keyword>
<comment type="similarity">
    <text evidence="5 12">In the C-terminal section; belongs to the HTP reductase family.</text>
</comment>
<dbReference type="InterPro" id="IPR016193">
    <property type="entry name" value="Cytidine_deaminase-like"/>
</dbReference>
<evidence type="ECO:0000256" key="5">
    <source>
        <dbReference type="ARBA" id="ARBA00007417"/>
    </source>
</evidence>
<feature type="domain" description="CMP/dCMP-type deaminase" evidence="16">
    <location>
        <begin position="11"/>
        <end position="136"/>
    </location>
</feature>
<dbReference type="InterPro" id="IPR016192">
    <property type="entry name" value="APOBEC/CMP_deaminase_Zn-bd"/>
</dbReference>
<dbReference type="InterPro" id="IPR004794">
    <property type="entry name" value="Eubact_RibD"/>
</dbReference>
<feature type="binding site" evidence="14">
    <location>
        <position position="213"/>
    </location>
    <ligand>
        <name>NADP(+)</name>
        <dbReference type="ChEBI" id="CHEBI:58349"/>
    </ligand>
</feature>
<organism evidence="17 18">
    <name type="scientific">Sutterella seckii</name>
    <dbReference type="NCBI Taxonomy" id="1944635"/>
    <lineage>
        <taxon>Bacteria</taxon>
        <taxon>Pseudomonadati</taxon>
        <taxon>Pseudomonadota</taxon>
        <taxon>Betaproteobacteria</taxon>
        <taxon>Burkholderiales</taxon>
        <taxon>Sutterellaceae</taxon>
        <taxon>Sutterella</taxon>
    </lineage>
</organism>
<evidence type="ECO:0000256" key="10">
    <source>
        <dbReference type="ARBA" id="ARBA00023002"/>
    </source>
</evidence>
<feature type="binding site" evidence="14">
    <location>
        <position position="183"/>
    </location>
    <ligand>
        <name>substrate</name>
    </ligand>
</feature>
<dbReference type="PANTHER" id="PTHR38011">
    <property type="entry name" value="DIHYDROFOLATE REDUCTASE FAMILY PROTEIN (AFU_ORTHOLOGUE AFUA_8G06820)"/>
    <property type="match status" value="1"/>
</dbReference>
<comment type="catalytic activity">
    <reaction evidence="12">
        <text>5-amino-6-(5-phospho-D-ribitylamino)uracil + NADP(+) = 5-amino-6-(5-phospho-D-ribosylamino)uracil + NADPH + H(+)</text>
        <dbReference type="Rhea" id="RHEA:17845"/>
        <dbReference type="ChEBI" id="CHEBI:15378"/>
        <dbReference type="ChEBI" id="CHEBI:57783"/>
        <dbReference type="ChEBI" id="CHEBI:58349"/>
        <dbReference type="ChEBI" id="CHEBI:58421"/>
        <dbReference type="ChEBI" id="CHEBI:58453"/>
        <dbReference type="EC" id="1.1.1.193"/>
    </reaction>
</comment>
<keyword evidence="8 12" id="KW-0862">Zinc</keyword>
<dbReference type="EMBL" id="WEHW01000008">
    <property type="protein sequence ID" value="KAB7651973.1"/>
    <property type="molecule type" value="Genomic_DNA"/>
</dbReference>
<dbReference type="Pfam" id="PF00383">
    <property type="entry name" value="dCMP_cyt_deam_1"/>
    <property type="match status" value="1"/>
</dbReference>
<dbReference type="Pfam" id="PF01872">
    <property type="entry name" value="RibD_C"/>
    <property type="match status" value="1"/>
</dbReference>
<proteinExistence type="inferred from homology"/>
<dbReference type="SUPFAM" id="SSF53927">
    <property type="entry name" value="Cytidine deaminase-like"/>
    <property type="match status" value="1"/>
</dbReference>
<dbReference type="AlphaFoldDB" id="A0AAI9SDM1"/>
<reference evidence="17 18" key="1">
    <citation type="submission" date="2019-10" db="EMBL/GenBank/DDBJ databases">
        <title>Genome diversity of Sutterella seckii.</title>
        <authorList>
            <person name="Chaplin A.V."/>
            <person name="Sokolova S.R."/>
            <person name="Mosin K.A."/>
            <person name="Ivanova E.L."/>
            <person name="Kochetkova T.O."/>
            <person name="Goltsov A.Y."/>
            <person name="Trofimov D.Y."/>
            <person name="Efimov B.A."/>
        </authorList>
    </citation>
    <scope>NUCLEOTIDE SEQUENCE [LARGE SCALE GENOMIC DNA]</scope>
    <source>
        <strain evidence="17 18">ASD3426</strain>
    </source>
</reference>
<dbReference type="GO" id="GO:0009231">
    <property type="term" value="P:riboflavin biosynthetic process"/>
    <property type="evidence" value="ECO:0007669"/>
    <property type="project" value="UniProtKB-KW"/>
</dbReference>
<evidence type="ECO:0000256" key="1">
    <source>
        <dbReference type="ARBA" id="ARBA00002151"/>
    </source>
</evidence>
<dbReference type="InterPro" id="IPR011549">
    <property type="entry name" value="RibD_C"/>
</dbReference>
<comment type="similarity">
    <text evidence="4 12">In the N-terminal section; belongs to the cytidine and deoxycytidylate deaminase family.</text>
</comment>
<dbReference type="Gene3D" id="3.40.140.10">
    <property type="entry name" value="Cytidine Deaminase, domain 2"/>
    <property type="match status" value="1"/>
</dbReference>
<protein>
    <recommendedName>
        <fullName evidence="12">Riboflavin biosynthesis protein RibD</fullName>
    </recommendedName>
    <domain>
        <recommendedName>
            <fullName evidence="12">Diaminohydroxyphosphoribosylaminopyrimidine deaminase</fullName>
            <shortName evidence="12">DRAP deaminase</shortName>
            <ecNumber evidence="12">3.5.4.26</ecNumber>
        </recommendedName>
        <alternativeName>
            <fullName evidence="12">Riboflavin-specific deaminase</fullName>
        </alternativeName>
    </domain>
    <domain>
        <recommendedName>
            <fullName evidence="12">5-amino-6-(5-phosphoribosylamino)uracil reductase</fullName>
            <ecNumber evidence="12">1.1.1.193</ecNumber>
        </recommendedName>
        <alternativeName>
            <fullName evidence="12">HTP reductase</fullName>
        </alternativeName>
    </domain>
</protein>
<comment type="catalytic activity">
    <reaction evidence="12">
        <text>2,5-diamino-6-hydroxy-4-(5-phosphoribosylamino)-pyrimidine + H2O + H(+) = 5-amino-6-(5-phospho-D-ribosylamino)uracil + NH4(+)</text>
        <dbReference type="Rhea" id="RHEA:21868"/>
        <dbReference type="ChEBI" id="CHEBI:15377"/>
        <dbReference type="ChEBI" id="CHEBI:15378"/>
        <dbReference type="ChEBI" id="CHEBI:28938"/>
        <dbReference type="ChEBI" id="CHEBI:58453"/>
        <dbReference type="ChEBI" id="CHEBI:58614"/>
        <dbReference type="EC" id="3.5.4.26"/>
    </reaction>
</comment>
<comment type="cofactor">
    <cofactor evidence="12 15">
        <name>Zn(2+)</name>
        <dbReference type="ChEBI" id="CHEBI:29105"/>
    </cofactor>
    <text evidence="12 15">Binds 1 zinc ion.</text>
</comment>
<dbReference type="InterPro" id="IPR002734">
    <property type="entry name" value="RibDG_C"/>
</dbReference>
<feature type="binding site" evidence="14">
    <location>
        <position position="197"/>
    </location>
    <ligand>
        <name>substrate</name>
    </ligand>
</feature>
<keyword evidence="10 12" id="KW-0560">Oxidoreductase</keyword>
<comment type="pathway">
    <text evidence="3 12">Cofactor biosynthesis; riboflavin biosynthesis; 5-amino-6-(D-ribitylamino)uracil from GTP: step 3/4.</text>
</comment>
<dbReference type="PANTHER" id="PTHR38011:SF7">
    <property type="entry name" value="2,5-DIAMINO-6-RIBOSYLAMINO-4(3H)-PYRIMIDINONE 5'-PHOSPHATE REDUCTASE"/>
    <property type="match status" value="1"/>
</dbReference>
<dbReference type="GO" id="GO:0050661">
    <property type="term" value="F:NADP binding"/>
    <property type="evidence" value="ECO:0007669"/>
    <property type="project" value="InterPro"/>
</dbReference>
<keyword evidence="12 17" id="KW-0378">Hydrolase</keyword>
<evidence type="ECO:0000256" key="11">
    <source>
        <dbReference type="ARBA" id="ARBA00023268"/>
    </source>
</evidence>
<dbReference type="NCBIfam" id="TIGR00326">
    <property type="entry name" value="eubact_ribD"/>
    <property type="match status" value="1"/>
</dbReference>
<dbReference type="InterPro" id="IPR002125">
    <property type="entry name" value="CMP_dCMP_dom"/>
</dbReference>
<feature type="binding site" evidence="15">
    <location>
        <position position="97"/>
    </location>
    <ligand>
        <name>Zn(2+)</name>
        <dbReference type="ChEBI" id="CHEBI:29105"/>
        <note>catalytic</note>
    </ligand>
</feature>
<evidence type="ECO:0000256" key="15">
    <source>
        <dbReference type="PIRSR" id="PIRSR006769-3"/>
    </source>
</evidence>
<evidence type="ECO:0000256" key="8">
    <source>
        <dbReference type="ARBA" id="ARBA00022833"/>
    </source>
</evidence>
<dbReference type="SUPFAM" id="SSF53597">
    <property type="entry name" value="Dihydrofolate reductase-like"/>
    <property type="match status" value="1"/>
</dbReference>
<comment type="function">
    <text evidence="1 12">Converts 2,5-diamino-6-(ribosylamino)-4(3h)-pyrimidinone 5'-phosphate into 5-amino-6-(ribosylamino)-2,4(1h,3h)-pyrimidinedione 5'-phosphate.</text>
</comment>
<keyword evidence="6 12" id="KW-0686">Riboflavin biosynthesis</keyword>
<evidence type="ECO:0000313" key="17">
    <source>
        <dbReference type="EMBL" id="KAB7651973.1"/>
    </source>
</evidence>
<evidence type="ECO:0000256" key="14">
    <source>
        <dbReference type="PIRSR" id="PIRSR006769-2"/>
    </source>
</evidence>
<feature type="binding site" evidence="14">
    <location>
        <position position="307"/>
    </location>
    <ligand>
        <name>substrate</name>
    </ligand>
</feature>
<evidence type="ECO:0000256" key="9">
    <source>
        <dbReference type="ARBA" id="ARBA00022857"/>
    </source>
</evidence>
<dbReference type="PROSITE" id="PS00903">
    <property type="entry name" value="CYT_DCMP_DEAMINASES_1"/>
    <property type="match status" value="1"/>
</dbReference>
<evidence type="ECO:0000256" key="12">
    <source>
        <dbReference type="PIRNR" id="PIRNR006769"/>
    </source>
</evidence>
<comment type="pathway">
    <text evidence="2 12">Cofactor biosynthesis; riboflavin biosynthesis; 5-amino-6-(D-ribitylamino)uracil from GTP: step 2/4.</text>
</comment>
<dbReference type="InterPro" id="IPR050765">
    <property type="entry name" value="Riboflavin_Biosynth_HTPR"/>
</dbReference>
<dbReference type="RefSeq" id="WP_139688477.1">
    <property type="nucleotide sequence ID" value="NZ_WEHW01000008.1"/>
</dbReference>
<gene>
    <name evidence="17" type="primary">ribD</name>
    <name evidence="17" type="ORF">GBM96_03955</name>
</gene>
<dbReference type="CDD" id="cd01284">
    <property type="entry name" value="Riboflavin_deaminase-reductase"/>
    <property type="match status" value="1"/>
</dbReference>
<feature type="binding site" evidence="15">
    <location>
        <position position="60"/>
    </location>
    <ligand>
        <name>Zn(2+)</name>
        <dbReference type="ChEBI" id="CHEBI:29105"/>
        <note>catalytic</note>
    </ligand>
</feature>
<feature type="binding site" evidence="14">
    <location>
        <position position="181"/>
    </location>
    <ligand>
        <name>substrate</name>
    </ligand>
</feature>
<feature type="binding site" evidence="14">
    <location>
        <position position="167"/>
    </location>
    <ligand>
        <name>substrate</name>
    </ligand>
</feature>
<dbReference type="GO" id="GO:0008270">
    <property type="term" value="F:zinc ion binding"/>
    <property type="evidence" value="ECO:0007669"/>
    <property type="project" value="InterPro"/>
</dbReference>
<keyword evidence="9 12" id="KW-0521">NADP</keyword>
<dbReference type="PROSITE" id="PS51747">
    <property type="entry name" value="CYT_DCMP_DEAMINASES_2"/>
    <property type="match status" value="1"/>
</dbReference>
<dbReference type="Gene3D" id="3.40.430.10">
    <property type="entry name" value="Dihydrofolate Reductase, subunit A"/>
    <property type="match status" value="1"/>
</dbReference>
<feature type="binding site" evidence="14">
    <location>
        <begin position="309"/>
        <end position="315"/>
    </location>
    <ligand>
        <name>NADP(+)</name>
        <dbReference type="ChEBI" id="CHEBI:58349"/>
    </ligand>
</feature>
<keyword evidence="7 12" id="KW-0479">Metal-binding</keyword>
<evidence type="ECO:0000256" key="13">
    <source>
        <dbReference type="PIRSR" id="PIRSR006769-1"/>
    </source>
</evidence>
<evidence type="ECO:0000256" key="2">
    <source>
        <dbReference type="ARBA" id="ARBA00004882"/>
    </source>
</evidence>
<sequence length="373" mass="40511">MTQTEKALRLKTDEAWMDFALDEAKKAWRLSPPNPSVGAVIVKDGRLIGAGSTQQTGGPHAEIMALRDAEARGENVEGATVYVTLEPCSHWGRTPPCALALIQAKVARVVAATGDPNPKVCGRGLRMLEEAGVEVELGVREKEAKEVNVSFLARMTRGTPWVRVKTAVTLDGRTALPDGRSKWITGEAARADVQLWRGRSGAVVTGAGTVRADDPQMNVRLEDQIRQPLRVVVDPRLETSPQARILHSPGGRVLFVSAEEHRERRDALEAAGAEVLRIPHPEIPGRVDLARLMVELARREVNEVHVEAGPRLTGAFIEAGLADELLVYMAPCLFGAGLPPAVIKEPQSPGEALRWHIHSLAPIGGDIRILLRR</sequence>
<dbReference type="Proteomes" id="UP000469462">
    <property type="component" value="Unassembled WGS sequence"/>
</dbReference>
<evidence type="ECO:0000256" key="7">
    <source>
        <dbReference type="ARBA" id="ARBA00022723"/>
    </source>
</evidence>
<dbReference type="EC" id="3.5.4.26" evidence="12"/>
<evidence type="ECO:0000259" key="16">
    <source>
        <dbReference type="PROSITE" id="PS51747"/>
    </source>
</evidence>
<feature type="active site" description="Proton donor" evidence="13">
    <location>
        <position position="62"/>
    </location>
</feature>
<feature type="binding site" evidence="14">
    <location>
        <position position="220"/>
    </location>
    <ligand>
        <name>substrate</name>
    </ligand>
</feature>
<dbReference type="NCBIfam" id="TIGR00227">
    <property type="entry name" value="ribD_Cterm"/>
    <property type="match status" value="1"/>
</dbReference>
<dbReference type="PIRSF" id="PIRSF006769">
    <property type="entry name" value="RibD"/>
    <property type="match status" value="1"/>
</dbReference>
<dbReference type="GO" id="GO:0008835">
    <property type="term" value="F:diaminohydroxyphosphoribosylaminopyrimidine deaminase activity"/>
    <property type="evidence" value="ECO:0007669"/>
    <property type="project" value="UniProtKB-EC"/>
</dbReference>
<keyword evidence="18" id="KW-1185">Reference proteome</keyword>
<evidence type="ECO:0000313" key="18">
    <source>
        <dbReference type="Proteomes" id="UP000469462"/>
    </source>
</evidence>
<evidence type="ECO:0000256" key="4">
    <source>
        <dbReference type="ARBA" id="ARBA00005259"/>
    </source>
</evidence>
<comment type="caution">
    <text evidence="17">The sequence shown here is derived from an EMBL/GenBank/DDBJ whole genome shotgun (WGS) entry which is preliminary data.</text>
</comment>
<name>A0AAI9SDM1_9BURK</name>
<feature type="binding site" evidence="15">
    <location>
        <position position="88"/>
    </location>
    <ligand>
        <name>Zn(2+)</name>
        <dbReference type="ChEBI" id="CHEBI:29105"/>
        <note>catalytic</note>
    </ligand>
</feature>
<feature type="binding site" evidence="14">
    <location>
        <position position="209"/>
    </location>
    <ligand>
        <name>NADP(+)</name>
        <dbReference type="ChEBI" id="CHEBI:58349"/>
    </ligand>
</feature>
<dbReference type="InterPro" id="IPR024072">
    <property type="entry name" value="DHFR-like_dom_sf"/>
</dbReference>
<dbReference type="EC" id="1.1.1.193" evidence="12"/>
<accession>A0AAI9SDM1</accession>
<evidence type="ECO:0000256" key="3">
    <source>
        <dbReference type="ARBA" id="ARBA00004910"/>
    </source>
</evidence>